<dbReference type="InterPro" id="IPR003813">
    <property type="entry name" value="MvhD/FlpD"/>
</dbReference>
<sequence length="715" mass="75907">MKTGAFVCSCAGTCEIDLEDAREGIEEVDVAASSELLCGEGKGLPAMEQVIEEYELDQLLISCPEPGVQEKLGGVAEEHGLHPDAVSFVDQREGAGWVHPEGEATDKTARLMNARHAGLEEEAIARSVSREAGEHVAVVGDPEAAATLSEDAEVTLIADGKELAGVDGLDDVTIERGRVTGVAGEFGEFSIGLEARVTEDCISCMKCVHEGPDGMVTRRPVDIHPDAPDGEWADVCPTDAIEMDGVSREIEADQVVYPGGDPKSRAGRIGYYTDAGPATMAAVESLLGGITKPDFLDFEMDVCASGSSNQEGCRACYDACPHDAVAKPRPDEVDIDPIACQNCGACTSSCPTGAVSLREPSNERIAREVEALLGTGADQGGWLSRGSSGIEKPIVAFTCGERADDALSEFGKRAASGGEIEYPPILPVGVNCADTVGESHVAHALACGAAGVAVLGCGCDCRHSGPDPKEELVERLNRATRDLGLGERVGFFAPEAGEPEEFVESLSAFEDSLSPSPVPEGEHRADGTLLHSDHENPEFYNHGWTLESVRAILEHAEPDREVIRGLEDFGRMEVNDACTLTPTCSNLCPTDAIRRTEWGLEFNHEKCVNCGLCEEGCPENAITMHDGLDLSLLPENRAAAKGTESADGDPAWVQTFEGEMLECARCGDPFTSERSAAKIEEEVGDLVAGLAPSAEESIFNYCPDCRAFLLYDRGD</sequence>
<dbReference type="GO" id="GO:0046872">
    <property type="term" value="F:metal ion binding"/>
    <property type="evidence" value="ECO:0007669"/>
    <property type="project" value="UniProtKB-KW"/>
</dbReference>
<dbReference type="Gene3D" id="3.30.70.20">
    <property type="match status" value="2"/>
</dbReference>
<evidence type="ECO:0000256" key="4">
    <source>
        <dbReference type="ARBA" id="ARBA00023004"/>
    </source>
</evidence>
<reference evidence="7 8" key="1">
    <citation type="journal article" date="2019" name="Int. J. Syst. Evol. Microbiol.">
        <title>The Global Catalogue of Microorganisms (GCM) 10K type strain sequencing project: providing services to taxonomists for standard genome sequencing and annotation.</title>
        <authorList>
            <consortium name="The Broad Institute Genomics Platform"/>
            <consortium name="The Broad Institute Genome Sequencing Center for Infectious Disease"/>
            <person name="Wu L."/>
            <person name="Ma J."/>
        </authorList>
    </citation>
    <scope>NUCLEOTIDE SEQUENCE [LARGE SCALE GENOMIC DNA]</scope>
    <source>
        <strain evidence="7 8">CGMCC 1.3240</strain>
    </source>
</reference>
<dbReference type="PANTHER" id="PTHR43687:SF4">
    <property type="entry name" value="BLR5484 PROTEIN"/>
    <property type="match status" value="1"/>
</dbReference>
<evidence type="ECO:0000256" key="1">
    <source>
        <dbReference type="ARBA" id="ARBA00022485"/>
    </source>
</evidence>
<keyword evidence="2" id="KW-0479">Metal-binding</keyword>
<dbReference type="InterPro" id="IPR050572">
    <property type="entry name" value="Fe-S_Ferredoxin"/>
</dbReference>
<keyword evidence="1" id="KW-0004">4Fe-4S</keyword>
<organism evidence="7 8">
    <name type="scientific">Halalkalicoccus tibetensis</name>
    <dbReference type="NCBI Taxonomy" id="175632"/>
    <lineage>
        <taxon>Archaea</taxon>
        <taxon>Methanobacteriati</taxon>
        <taxon>Methanobacteriota</taxon>
        <taxon>Stenosarchaea group</taxon>
        <taxon>Halobacteria</taxon>
        <taxon>Halobacteriales</taxon>
        <taxon>Halococcaceae</taxon>
        <taxon>Halalkalicoccus</taxon>
    </lineage>
</organism>
<dbReference type="PROSITE" id="PS00198">
    <property type="entry name" value="4FE4S_FER_1"/>
    <property type="match status" value="2"/>
</dbReference>
<comment type="caution">
    <text evidence="7">The sequence shown here is derived from an EMBL/GenBank/DDBJ whole genome shotgun (WGS) entry which is preliminary data.</text>
</comment>
<evidence type="ECO:0000256" key="5">
    <source>
        <dbReference type="ARBA" id="ARBA00023014"/>
    </source>
</evidence>
<keyword evidence="4" id="KW-0408">Iron</keyword>
<dbReference type="RefSeq" id="WP_340603675.1">
    <property type="nucleotide sequence ID" value="NZ_JBBMXV010000002.1"/>
</dbReference>
<dbReference type="EMBL" id="JBHSXQ010000002">
    <property type="protein sequence ID" value="MFC6905162.1"/>
    <property type="molecule type" value="Genomic_DNA"/>
</dbReference>
<evidence type="ECO:0000259" key="6">
    <source>
        <dbReference type="PROSITE" id="PS51379"/>
    </source>
</evidence>
<gene>
    <name evidence="7" type="ORF">ACFQGH_08120</name>
</gene>
<dbReference type="Pfam" id="PF12800">
    <property type="entry name" value="Fer4_4"/>
    <property type="match status" value="1"/>
</dbReference>
<dbReference type="PROSITE" id="PS51379">
    <property type="entry name" value="4FE4S_FER_2"/>
    <property type="match status" value="2"/>
</dbReference>
<proteinExistence type="predicted"/>
<dbReference type="Pfam" id="PF00037">
    <property type="entry name" value="Fer4"/>
    <property type="match status" value="1"/>
</dbReference>
<keyword evidence="8" id="KW-1185">Reference proteome</keyword>
<evidence type="ECO:0000313" key="8">
    <source>
        <dbReference type="Proteomes" id="UP001596312"/>
    </source>
</evidence>
<keyword evidence="5" id="KW-0411">Iron-sulfur</keyword>
<keyword evidence="3" id="KW-0560">Oxidoreductase</keyword>
<name>A0ABD5V120_9EURY</name>
<dbReference type="InterPro" id="IPR017900">
    <property type="entry name" value="4Fe4S_Fe_S_CS"/>
</dbReference>
<dbReference type="InterPro" id="IPR017896">
    <property type="entry name" value="4Fe4S_Fe-S-bd"/>
</dbReference>
<dbReference type="Proteomes" id="UP001596312">
    <property type="component" value="Unassembled WGS sequence"/>
</dbReference>
<accession>A0ABD5V120</accession>
<dbReference type="GO" id="GO:0016491">
    <property type="term" value="F:oxidoreductase activity"/>
    <property type="evidence" value="ECO:0007669"/>
    <property type="project" value="UniProtKB-KW"/>
</dbReference>
<dbReference type="SUPFAM" id="SSF54862">
    <property type="entry name" value="4Fe-4S ferredoxins"/>
    <property type="match status" value="2"/>
</dbReference>
<dbReference type="Pfam" id="PF12838">
    <property type="entry name" value="Fer4_7"/>
    <property type="match status" value="1"/>
</dbReference>
<evidence type="ECO:0000256" key="3">
    <source>
        <dbReference type="ARBA" id="ARBA00023002"/>
    </source>
</evidence>
<evidence type="ECO:0000256" key="2">
    <source>
        <dbReference type="ARBA" id="ARBA00022723"/>
    </source>
</evidence>
<dbReference type="AlphaFoldDB" id="A0ABD5V120"/>
<evidence type="ECO:0000313" key="7">
    <source>
        <dbReference type="EMBL" id="MFC6905162.1"/>
    </source>
</evidence>
<dbReference type="PANTHER" id="PTHR43687">
    <property type="entry name" value="ADENYLYLSULFATE REDUCTASE, BETA SUBUNIT"/>
    <property type="match status" value="1"/>
</dbReference>
<protein>
    <submittedName>
        <fullName evidence="7">4Fe-4S binding protein</fullName>
    </submittedName>
</protein>
<dbReference type="Pfam" id="PF02662">
    <property type="entry name" value="FlpD"/>
    <property type="match status" value="1"/>
</dbReference>
<dbReference type="GO" id="GO:0051539">
    <property type="term" value="F:4 iron, 4 sulfur cluster binding"/>
    <property type="evidence" value="ECO:0007669"/>
    <property type="project" value="UniProtKB-KW"/>
</dbReference>
<feature type="domain" description="4Fe-4S ferredoxin-type" evidence="6">
    <location>
        <begin position="331"/>
        <end position="360"/>
    </location>
</feature>
<feature type="domain" description="4Fe-4S ferredoxin-type" evidence="6">
    <location>
        <begin position="598"/>
        <end position="627"/>
    </location>
</feature>